<evidence type="ECO:0000256" key="2">
    <source>
        <dbReference type="ARBA" id="ARBA00023002"/>
    </source>
</evidence>
<dbReference type="InterPro" id="IPR051122">
    <property type="entry name" value="SDR_DHRS6-like"/>
</dbReference>
<feature type="domain" description="Ketoreductase" evidence="3">
    <location>
        <begin position="2"/>
        <end position="160"/>
    </location>
</feature>
<keyword evidence="2 4" id="KW-0560">Oxidoreductase</keyword>
<organism evidence="4 5">
    <name type="scientific">Methylotuvimicrobium alcaliphilum (strain DSM 19304 / NCIMB 14124 / VKM B-2133 / 20Z)</name>
    <name type="common">Methylomicrobium alcaliphilum</name>
    <dbReference type="NCBI Taxonomy" id="1091494"/>
    <lineage>
        <taxon>Bacteria</taxon>
        <taxon>Pseudomonadati</taxon>
        <taxon>Pseudomonadota</taxon>
        <taxon>Gammaproteobacteria</taxon>
        <taxon>Methylococcales</taxon>
        <taxon>Methylococcaceae</taxon>
        <taxon>Methylotuvimicrobium</taxon>
    </lineage>
</organism>
<dbReference type="Gene3D" id="3.40.50.720">
    <property type="entry name" value="NAD(P)-binding Rossmann-like Domain"/>
    <property type="match status" value="1"/>
</dbReference>
<accession>G4T0H2</accession>
<dbReference type="RefSeq" id="WP_014150325.1">
    <property type="nucleotide sequence ID" value="NC_016112.1"/>
</dbReference>
<dbReference type="PANTHER" id="PTHR43477">
    <property type="entry name" value="DIHYDROANTICAPSIN 7-DEHYDROGENASE"/>
    <property type="match status" value="1"/>
</dbReference>
<dbReference type="PRINTS" id="PR00081">
    <property type="entry name" value="GDHRDH"/>
</dbReference>
<evidence type="ECO:0000256" key="1">
    <source>
        <dbReference type="ARBA" id="ARBA00006484"/>
    </source>
</evidence>
<name>G4T0H2_META2</name>
<evidence type="ECO:0000313" key="4">
    <source>
        <dbReference type="EMBL" id="CCE25576.1"/>
    </source>
</evidence>
<dbReference type="EMBL" id="FO082060">
    <property type="protein sequence ID" value="CCE25576.1"/>
    <property type="molecule type" value="Genomic_DNA"/>
</dbReference>
<dbReference type="SUPFAM" id="SSF51735">
    <property type="entry name" value="NAD(P)-binding Rossmann-fold domains"/>
    <property type="match status" value="1"/>
</dbReference>
<dbReference type="Pfam" id="PF13561">
    <property type="entry name" value="adh_short_C2"/>
    <property type="match status" value="1"/>
</dbReference>
<dbReference type="InterPro" id="IPR002347">
    <property type="entry name" value="SDR_fam"/>
</dbReference>
<proteinExistence type="inferred from homology"/>
<dbReference type="SMART" id="SM00822">
    <property type="entry name" value="PKS_KR"/>
    <property type="match status" value="1"/>
</dbReference>
<reference evidence="5" key="1">
    <citation type="journal article" date="2012" name="J. Bacteriol.">
        <title>Genome sequence of the haloalkaliphilic methanotrophic bacterium Methylomicrobium alcaliphilum 20Z.</title>
        <authorList>
            <person name="Vuilleumier S."/>
            <person name="Khmelenina V.N."/>
            <person name="Bringel F."/>
            <person name="Reshetnikov A.S."/>
            <person name="Lajus A."/>
            <person name="Mangenot S."/>
            <person name="Rouy Z."/>
            <person name="Op den Camp H.J."/>
            <person name="Jetten M.S."/>
            <person name="Dispirito A.A."/>
            <person name="Dunfield P."/>
            <person name="Klotz M.G."/>
            <person name="Semrau J.D."/>
            <person name="Stein L.Y."/>
            <person name="Barbe V."/>
            <person name="Medigue C."/>
            <person name="Trotsenko Y.A."/>
            <person name="Kalyuzhnaya M.G."/>
        </authorList>
    </citation>
    <scope>NUCLEOTIDE SEQUENCE [LARGE SCALE GENOMIC DNA]</scope>
    <source>
        <strain evidence="5">DSM 19304 / NCIMB 14124 / VKM B-2133 / 20Z</strain>
    </source>
</reference>
<comment type="similarity">
    <text evidence="1">Belongs to the short-chain dehydrogenases/reductases (SDR) family.</text>
</comment>
<dbReference type="GO" id="GO:0004316">
    <property type="term" value="F:3-oxoacyl-[acyl-carrier-protein] reductase (NADPH) activity"/>
    <property type="evidence" value="ECO:0007669"/>
    <property type="project" value="UniProtKB-EC"/>
</dbReference>
<dbReference type="PANTHER" id="PTHR43477:SF1">
    <property type="entry name" value="DIHYDROANTICAPSIN 7-DEHYDROGENASE"/>
    <property type="match status" value="1"/>
</dbReference>
<dbReference type="EC" id="1.1.1.100" evidence="4"/>
<dbReference type="KEGG" id="mah:MEALZ_3920"/>
<dbReference type="CDD" id="cd05233">
    <property type="entry name" value="SDR_c"/>
    <property type="match status" value="1"/>
</dbReference>
<evidence type="ECO:0000259" key="3">
    <source>
        <dbReference type="SMART" id="SM00822"/>
    </source>
</evidence>
<gene>
    <name evidence="4" type="ordered locus">MEALZ_3920</name>
</gene>
<sequence>MRKILIIGASSGIGAALTRLAQGQFQTYSVSRSDAEPGLSEHFNCDVLTDPLPALDEPLAGLVYCPGSINLKPFATIKLDQFRQDLELNLLGAVRCLQHYQRNLQAADTASVVLFSTVAVNTGFPYHATVAAAKGAVEGLTRSLAAEWAPKIRVNAIAPSLTNTPLAERLIREDAKKQAAAARHALNRIGEAEDIAQMALFLLSDKAGWITGQIMRVDGGISAVRT</sequence>
<dbReference type="InterPro" id="IPR036291">
    <property type="entry name" value="NAD(P)-bd_dom_sf"/>
</dbReference>
<evidence type="ECO:0000313" key="5">
    <source>
        <dbReference type="Proteomes" id="UP000008315"/>
    </source>
</evidence>
<keyword evidence="5" id="KW-1185">Reference proteome</keyword>
<dbReference type="PATRIC" id="fig|271065.3.peg.4052"/>
<dbReference type="Proteomes" id="UP000008315">
    <property type="component" value="Chromosome"/>
</dbReference>
<protein>
    <submittedName>
        <fullName evidence="4">3-oxoacyl-acyl-carrier-protein reductase</fullName>
        <ecNumber evidence="4">1.1.1.100</ecNumber>
    </submittedName>
</protein>
<dbReference type="STRING" id="1091494.MEALZ_3920"/>
<dbReference type="InterPro" id="IPR057326">
    <property type="entry name" value="KR_dom"/>
</dbReference>
<dbReference type="AlphaFoldDB" id="G4T0H2"/>
<dbReference type="HOGENOM" id="CLU_010194_1_2_6"/>